<dbReference type="EMBL" id="NKXS01002368">
    <property type="protein sequence ID" value="PIN13991.1"/>
    <property type="molecule type" value="Genomic_DNA"/>
</dbReference>
<sequence length="98" mass="10967">MDWDAVIVAGRAEVLGFFMAYIVDALTGLNVVDQTGNVICKAALLFTIIGILVVRRKEDIDNKQKLDDEATFYDKQWQASWQSSDAINAVKEQSNKND</sequence>
<feature type="transmembrane region" description="Helical" evidence="1">
    <location>
        <begin position="35"/>
        <end position="54"/>
    </location>
</feature>
<evidence type="ECO:0000313" key="3">
    <source>
        <dbReference type="Proteomes" id="UP000231279"/>
    </source>
</evidence>
<evidence type="ECO:0000313" key="2">
    <source>
        <dbReference type="EMBL" id="PIN13991.1"/>
    </source>
</evidence>
<proteinExistence type="predicted"/>
<accession>A0A2G9H8Z6</accession>
<dbReference type="OrthoDB" id="566010at2759"/>
<comment type="caution">
    <text evidence="2">The sequence shown here is derived from an EMBL/GenBank/DDBJ whole genome shotgun (WGS) entry which is preliminary data.</text>
</comment>
<dbReference type="STRING" id="429701.A0A2G9H8Z6"/>
<reference evidence="3" key="1">
    <citation type="journal article" date="2018" name="Gigascience">
        <title>Genome assembly of the Pink Ipe (Handroanthus impetiginosus, Bignoniaceae), a highly valued, ecologically keystone Neotropical timber forest tree.</title>
        <authorList>
            <person name="Silva-Junior O.B."/>
            <person name="Grattapaglia D."/>
            <person name="Novaes E."/>
            <person name="Collevatti R.G."/>
        </authorList>
    </citation>
    <scope>NUCLEOTIDE SEQUENCE [LARGE SCALE GENOMIC DNA]</scope>
    <source>
        <strain evidence="3">cv. UFG-1</strain>
    </source>
</reference>
<name>A0A2G9H8Z6_9LAMI</name>
<keyword evidence="1" id="KW-0812">Transmembrane</keyword>
<protein>
    <submittedName>
        <fullName evidence="2">Uncharacterized protein</fullName>
    </submittedName>
</protein>
<organism evidence="2 3">
    <name type="scientific">Handroanthus impetiginosus</name>
    <dbReference type="NCBI Taxonomy" id="429701"/>
    <lineage>
        <taxon>Eukaryota</taxon>
        <taxon>Viridiplantae</taxon>
        <taxon>Streptophyta</taxon>
        <taxon>Embryophyta</taxon>
        <taxon>Tracheophyta</taxon>
        <taxon>Spermatophyta</taxon>
        <taxon>Magnoliopsida</taxon>
        <taxon>eudicotyledons</taxon>
        <taxon>Gunneridae</taxon>
        <taxon>Pentapetalae</taxon>
        <taxon>asterids</taxon>
        <taxon>lamiids</taxon>
        <taxon>Lamiales</taxon>
        <taxon>Bignoniaceae</taxon>
        <taxon>Crescentiina</taxon>
        <taxon>Tabebuia alliance</taxon>
        <taxon>Handroanthus</taxon>
    </lineage>
</organism>
<evidence type="ECO:0000256" key="1">
    <source>
        <dbReference type="SAM" id="Phobius"/>
    </source>
</evidence>
<dbReference type="Proteomes" id="UP000231279">
    <property type="component" value="Unassembled WGS sequence"/>
</dbReference>
<keyword evidence="3" id="KW-1185">Reference proteome</keyword>
<feature type="transmembrane region" description="Helical" evidence="1">
    <location>
        <begin position="12"/>
        <end position="29"/>
    </location>
</feature>
<keyword evidence="1" id="KW-1133">Transmembrane helix</keyword>
<dbReference type="AlphaFoldDB" id="A0A2G9H8Z6"/>
<gene>
    <name evidence="2" type="ORF">CDL12_13388</name>
</gene>
<keyword evidence="1" id="KW-0472">Membrane</keyword>